<name>A0AAP0HP89_9MAGN</name>
<gene>
    <name evidence="2" type="ORF">Syun_026708</name>
</gene>
<dbReference type="AlphaFoldDB" id="A0AAP0HP89"/>
<feature type="region of interest" description="Disordered" evidence="1">
    <location>
        <begin position="31"/>
        <end position="54"/>
    </location>
</feature>
<protein>
    <submittedName>
        <fullName evidence="2">Uncharacterized protein</fullName>
    </submittedName>
</protein>
<proteinExistence type="predicted"/>
<sequence length="54" mass="6427">MYIYVPSIEIIKGSIKIYRSTTNEEHLILKIQTQNKSSKHRSQQLQTKNPRKQK</sequence>
<reference evidence="2 3" key="1">
    <citation type="submission" date="2024-01" db="EMBL/GenBank/DDBJ databases">
        <title>Genome assemblies of Stephania.</title>
        <authorList>
            <person name="Yang L."/>
        </authorList>
    </citation>
    <scope>NUCLEOTIDE SEQUENCE [LARGE SCALE GENOMIC DNA]</scope>
    <source>
        <strain evidence="2">YNDBR</strain>
        <tissue evidence="2">Leaf</tissue>
    </source>
</reference>
<comment type="caution">
    <text evidence="2">The sequence shown here is derived from an EMBL/GenBank/DDBJ whole genome shotgun (WGS) entry which is preliminary data.</text>
</comment>
<accession>A0AAP0HP89</accession>
<dbReference type="Proteomes" id="UP001420932">
    <property type="component" value="Unassembled WGS sequence"/>
</dbReference>
<dbReference type="EMBL" id="JBBNAF010000012">
    <property type="protein sequence ID" value="KAK9091797.1"/>
    <property type="molecule type" value="Genomic_DNA"/>
</dbReference>
<organism evidence="2 3">
    <name type="scientific">Stephania yunnanensis</name>
    <dbReference type="NCBI Taxonomy" id="152371"/>
    <lineage>
        <taxon>Eukaryota</taxon>
        <taxon>Viridiplantae</taxon>
        <taxon>Streptophyta</taxon>
        <taxon>Embryophyta</taxon>
        <taxon>Tracheophyta</taxon>
        <taxon>Spermatophyta</taxon>
        <taxon>Magnoliopsida</taxon>
        <taxon>Ranunculales</taxon>
        <taxon>Menispermaceae</taxon>
        <taxon>Menispermoideae</taxon>
        <taxon>Cissampelideae</taxon>
        <taxon>Stephania</taxon>
    </lineage>
</organism>
<evidence type="ECO:0000256" key="1">
    <source>
        <dbReference type="SAM" id="MobiDB-lite"/>
    </source>
</evidence>
<keyword evidence="3" id="KW-1185">Reference proteome</keyword>
<evidence type="ECO:0000313" key="2">
    <source>
        <dbReference type="EMBL" id="KAK9091797.1"/>
    </source>
</evidence>
<evidence type="ECO:0000313" key="3">
    <source>
        <dbReference type="Proteomes" id="UP001420932"/>
    </source>
</evidence>